<dbReference type="NCBIfam" id="TIGR01168">
    <property type="entry name" value="YSIRK_signal"/>
    <property type="match status" value="1"/>
</dbReference>
<dbReference type="AlphaFoldDB" id="A0A3B0CDA7"/>
<dbReference type="Proteomes" id="UP000276603">
    <property type="component" value="Unassembled WGS sequence"/>
</dbReference>
<dbReference type="Pfam" id="PF04650">
    <property type="entry name" value="YSIRK_signal"/>
    <property type="match status" value="1"/>
</dbReference>
<sequence length="18" mass="1949">MGKACIYSIRKLSVGYCG</sequence>
<protein>
    <submittedName>
        <fullName evidence="2">YSIRK-type signal peptide-containing protein</fullName>
    </submittedName>
</protein>
<organism evidence="2 3">
    <name type="scientific">Ulvibacterium marinum</name>
    <dbReference type="NCBI Taxonomy" id="2419782"/>
    <lineage>
        <taxon>Bacteria</taxon>
        <taxon>Pseudomonadati</taxon>
        <taxon>Bacteroidota</taxon>
        <taxon>Flavobacteriia</taxon>
        <taxon>Flavobacteriales</taxon>
        <taxon>Flavobacteriaceae</taxon>
        <taxon>Ulvibacterium</taxon>
    </lineage>
</organism>
<proteinExistence type="predicted"/>
<accession>A0A3B0CDA7</accession>
<name>A0A3B0CDA7_9FLAO</name>
<dbReference type="RefSeq" id="WP_120712032.1">
    <property type="nucleotide sequence ID" value="NZ_RBCJ01000002.1"/>
</dbReference>
<dbReference type="EMBL" id="RBCJ01000002">
    <property type="protein sequence ID" value="RKN81877.1"/>
    <property type="molecule type" value="Genomic_DNA"/>
</dbReference>
<evidence type="ECO:0000313" key="3">
    <source>
        <dbReference type="Proteomes" id="UP000276603"/>
    </source>
</evidence>
<dbReference type="InterPro" id="IPR005877">
    <property type="entry name" value="YSIRK_signal_dom"/>
</dbReference>
<feature type="domain" description="YSIRK Gram-positive signal peptide" evidence="1">
    <location>
        <begin position="4"/>
        <end position="15"/>
    </location>
</feature>
<comment type="caution">
    <text evidence="2">The sequence shown here is derived from an EMBL/GenBank/DDBJ whole genome shotgun (WGS) entry which is preliminary data.</text>
</comment>
<evidence type="ECO:0000313" key="2">
    <source>
        <dbReference type="EMBL" id="RKN81877.1"/>
    </source>
</evidence>
<keyword evidence="3" id="KW-1185">Reference proteome</keyword>
<evidence type="ECO:0000259" key="1">
    <source>
        <dbReference type="Pfam" id="PF04650"/>
    </source>
</evidence>
<gene>
    <name evidence="2" type="ORF">D7Z94_11225</name>
</gene>
<reference evidence="2 3" key="1">
    <citation type="submission" date="2018-10" db="EMBL/GenBank/DDBJ databases">
        <title>Ulvibacterium marinum gen. nov., sp. nov., a novel marine bacterium of the family Flavobacteriaceae, isolated from a culture of the green alga Ulva prolifera.</title>
        <authorList>
            <person name="Zhang Z."/>
        </authorList>
    </citation>
    <scope>NUCLEOTIDE SEQUENCE [LARGE SCALE GENOMIC DNA]</scope>
    <source>
        <strain evidence="2 3">CCMM003</strain>
    </source>
</reference>